<protein>
    <submittedName>
        <fullName evidence="7">Uncharacterized protein</fullName>
    </submittedName>
</protein>
<gene>
    <name evidence="7" type="ORF">OTU49_014607</name>
</gene>
<dbReference type="GO" id="GO:0016491">
    <property type="term" value="F:oxidoreductase activity"/>
    <property type="evidence" value="ECO:0007669"/>
    <property type="project" value="UniProtKB-KW"/>
</dbReference>
<dbReference type="Pfam" id="PF07732">
    <property type="entry name" value="Cu-oxidase_3"/>
    <property type="match status" value="1"/>
</dbReference>
<evidence type="ECO:0000259" key="5">
    <source>
        <dbReference type="Pfam" id="PF00394"/>
    </source>
</evidence>
<dbReference type="InterPro" id="IPR008972">
    <property type="entry name" value="Cupredoxin"/>
</dbReference>
<comment type="similarity">
    <text evidence="1">Belongs to the multicopper oxidase family.</text>
</comment>
<keyword evidence="3" id="KW-0560">Oxidoreductase</keyword>
<dbReference type="PANTHER" id="PTHR11709">
    <property type="entry name" value="MULTI-COPPER OXIDASE"/>
    <property type="match status" value="1"/>
</dbReference>
<feature type="non-terminal residue" evidence="7">
    <location>
        <position position="267"/>
    </location>
</feature>
<feature type="domain" description="Plastocyanin-like" evidence="6">
    <location>
        <begin position="20"/>
        <end position="141"/>
    </location>
</feature>
<evidence type="ECO:0000313" key="7">
    <source>
        <dbReference type="EMBL" id="KAK8718611.1"/>
    </source>
</evidence>
<sequence>MSRACYNCPKVKTDCDRPECIPGDGIKRRILVVNKQMPGPPIQVCHGDRVVVDVKNSLHDESLTMHWHGLTMRAPFNSYGERYPGTPHMDGVPGITQCPIHSGSSFRYSFYASEAGTHFYHSHTGFQRGDGVFGAIIVRQPPADDPNHDRYNYDFPQHVIMFHDWLHMPTLDKFILRHHSGGDDFPESMLVNGQGPHQHAEPASLPALIPYKRFTVTAGNRYRMRLINTAVLNCPIVVSIDQHTLNIIAADGNPIVPVNATSLVVYP</sequence>
<comment type="caution">
    <text evidence="7">The sequence shown here is derived from an EMBL/GenBank/DDBJ whole genome shotgun (WGS) entry which is preliminary data.</text>
</comment>
<dbReference type="GO" id="GO:0006826">
    <property type="term" value="P:iron ion transport"/>
    <property type="evidence" value="ECO:0007669"/>
    <property type="project" value="TreeGrafter"/>
</dbReference>
<evidence type="ECO:0000256" key="1">
    <source>
        <dbReference type="ARBA" id="ARBA00010609"/>
    </source>
</evidence>
<evidence type="ECO:0000256" key="4">
    <source>
        <dbReference type="ARBA" id="ARBA00023008"/>
    </source>
</evidence>
<dbReference type="GO" id="GO:0005507">
    <property type="term" value="F:copper ion binding"/>
    <property type="evidence" value="ECO:0007669"/>
    <property type="project" value="InterPro"/>
</dbReference>
<accession>A0AAW0VQ88</accession>
<keyword evidence="2" id="KW-0479">Metal-binding</keyword>
<dbReference type="InterPro" id="IPR001117">
    <property type="entry name" value="Cu-oxidase_2nd"/>
</dbReference>
<reference evidence="7 8" key="1">
    <citation type="journal article" date="2024" name="BMC Genomics">
        <title>Genome assembly of redclaw crayfish (Cherax quadricarinatus) provides insights into its immune adaptation and hypoxia tolerance.</title>
        <authorList>
            <person name="Liu Z."/>
            <person name="Zheng J."/>
            <person name="Li H."/>
            <person name="Fang K."/>
            <person name="Wang S."/>
            <person name="He J."/>
            <person name="Zhou D."/>
            <person name="Weng S."/>
            <person name="Chi M."/>
            <person name="Gu Z."/>
            <person name="He J."/>
            <person name="Li F."/>
            <person name="Wang M."/>
        </authorList>
    </citation>
    <scope>NUCLEOTIDE SEQUENCE [LARGE SCALE GENOMIC DNA]</scope>
    <source>
        <strain evidence="7">ZL_2023a</strain>
    </source>
</reference>
<dbReference type="EMBL" id="JARKIK010005046">
    <property type="protein sequence ID" value="KAK8718611.1"/>
    <property type="molecule type" value="Genomic_DNA"/>
</dbReference>
<proteinExistence type="inferred from homology"/>
<evidence type="ECO:0000256" key="3">
    <source>
        <dbReference type="ARBA" id="ARBA00023002"/>
    </source>
</evidence>
<evidence type="ECO:0000313" key="8">
    <source>
        <dbReference type="Proteomes" id="UP001445076"/>
    </source>
</evidence>
<dbReference type="SUPFAM" id="SSF49503">
    <property type="entry name" value="Cupredoxins"/>
    <property type="match status" value="2"/>
</dbReference>
<organism evidence="7 8">
    <name type="scientific">Cherax quadricarinatus</name>
    <name type="common">Australian red claw crayfish</name>
    <dbReference type="NCBI Taxonomy" id="27406"/>
    <lineage>
        <taxon>Eukaryota</taxon>
        <taxon>Metazoa</taxon>
        <taxon>Ecdysozoa</taxon>
        <taxon>Arthropoda</taxon>
        <taxon>Crustacea</taxon>
        <taxon>Multicrustacea</taxon>
        <taxon>Malacostraca</taxon>
        <taxon>Eumalacostraca</taxon>
        <taxon>Eucarida</taxon>
        <taxon>Decapoda</taxon>
        <taxon>Pleocyemata</taxon>
        <taxon>Astacidea</taxon>
        <taxon>Parastacoidea</taxon>
        <taxon>Parastacidae</taxon>
        <taxon>Cherax</taxon>
    </lineage>
</organism>
<dbReference type="InterPro" id="IPR011707">
    <property type="entry name" value="Cu-oxidase-like_N"/>
</dbReference>
<name>A0AAW0VQ88_CHEQU</name>
<dbReference type="CDD" id="cd13884">
    <property type="entry name" value="CuRO_2_tcLCC_insect_like"/>
    <property type="match status" value="1"/>
</dbReference>
<feature type="domain" description="Plastocyanin-like" evidence="5">
    <location>
        <begin position="158"/>
        <end position="267"/>
    </location>
</feature>
<keyword evidence="8" id="KW-1185">Reference proteome</keyword>
<evidence type="ECO:0000259" key="6">
    <source>
        <dbReference type="Pfam" id="PF07732"/>
    </source>
</evidence>
<dbReference type="CDD" id="cd13858">
    <property type="entry name" value="CuRO_1_tcLCC2_insect_like"/>
    <property type="match status" value="1"/>
</dbReference>
<dbReference type="Proteomes" id="UP001445076">
    <property type="component" value="Unassembled WGS sequence"/>
</dbReference>
<dbReference type="GO" id="GO:0005886">
    <property type="term" value="C:plasma membrane"/>
    <property type="evidence" value="ECO:0007669"/>
    <property type="project" value="TreeGrafter"/>
</dbReference>
<dbReference type="PANTHER" id="PTHR11709:SF394">
    <property type="entry name" value="FI03373P-RELATED"/>
    <property type="match status" value="1"/>
</dbReference>
<evidence type="ECO:0000256" key="2">
    <source>
        <dbReference type="ARBA" id="ARBA00022723"/>
    </source>
</evidence>
<dbReference type="Pfam" id="PF00394">
    <property type="entry name" value="Cu-oxidase"/>
    <property type="match status" value="1"/>
</dbReference>
<dbReference type="FunFam" id="2.60.40.420:FF:000045">
    <property type="entry name" value="Laccase 2"/>
    <property type="match status" value="1"/>
</dbReference>
<dbReference type="Gene3D" id="2.60.40.420">
    <property type="entry name" value="Cupredoxins - blue copper proteins"/>
    <property type="match status" value="2"/>
</dbReference>
<keyword evidence="4" id="KW-0186">Copper</keyword>
<dbReference type="InterPro" id="IPR045087">
    <property type="entry name" value="Cu-oxidase_fam"/>
</dbReference>
<dbReference type="AlphaFoldDB" id="A0AAW0VQ88"/>